<reference evidence="2 3" key="1">
    <citation type="submission" date="2024-02" db="EMBL/GenBank/DDBJ databases">
        <authorList>
            <person name="Chen Y."/>
            <person name="Shah S."/>
            <person name="Dougan E. K."/>
            <person name="Thang M."/>
            <person name="Chan C."/>
        </authorList>
    </citation>
    <scope>NUCLEOTIDE SEQUENCE [LARGE SCALE GENOMIC DNA]</scope>
</reference>
<evidence type="ECO:0000313" key="3">
    <source>
        <dbReference type="Proteomes" id="UP001642464"/>
    </source>
</evidence>
<keyword evidence="3" id="KW-1185">Reference proteome</keyword>
<sequence>MVNKLNVELTVGKKLKPMDQHGVLLGDEYIRKWPNWLPKDWRIAYFRSAGGAPKPCFLSPRGAHYKDKKAVLAQKAKERKERSLSCKKWSARCTSKTWHPFEDDPTEELGKQDRSKMASKHSKILAELRRSKECFRTFTPQELFECFAPPLGDSLTPPSHWQGGLKVSRLPRISWLPPRWTQAYRDGSRRKLYVAPPELGAKVVFHRENVEVLEGGKRFTDRQQVLSHLNPNSQPKKPAVCRVKLGDFARRHAFLIRQRHGEFGKQICSLRTSLPFVPADDSEDEFPETCDVFRSFTYQEFKDCFAPPLGDCTVPPSHWPEGLQVCTLPRISWLPPGWGQGIRMGQKGRRLKVFVAPEGHGRLVVNNKQSMEVILQTRLRPLDQYGKVLGLGDECVEHWPKWLPRTWRIAYFKEDGNVKVCYISPAGDKCLEKAAVMSKAREQRVVEKANEAEAERMRKRRRLRKMNSEALCLDEQQDQQDAENENEEVAEQAAEKAAAEAHAEAEAAEAGSEGSINSGGFCHGFSVKSRCAVVNPLVL</sequence>
<accession>A0ABP0HB10</accession>
<evidence type="ECO:0000313" key="2">
    <source>
        <dbReference type="EMBL" id="CAK8987401.1"/>
    </source>
</evidence>
<feature type="region of interest" description="Disordered" evidence="1">
    <location>
        <begin position="470"/>
        <end position="514"/>
    </location>
</feature>
<evidence type="ECO:0000256" key="1">
    <source>
        <dbReference type="SAM" id="MobiDB-lite"/>
    </source>
</evidence>
<protein>
    <submittedName>
        <fullName evidence="2">GTPase Der</fullName>
    </submittedName>
</protein>
<feature type="compositionally biased region" description="Basic and acidic residues" evidence="1">
    <location>
        <begin position="493"/>
        <end position="505"/>
    </location>
</feature>
<dbReference type="EMBL" id="CAXAMM010000436">
    <property type="protein sequence ID" value="CAK8987401.1"/>
    <property type="molecule type" value="Genomic_DNA"/>
</dbReference>
<feature type="compositionally biased region" description="Acidic residues" evidence="1">
    <location>
        <begin position="475"/>
        <end position="490"/>
    </location>
</feature>
<organism evidence="2 3">
    <name type="scientific">Durusdinium trenchii</name>
    <dbReference type="NCBI Taxonomy" id="1381693"/>
    <lineage>
        <taxon>Eukaryota</taxon>
        <taxon>Sar</taxon>
        <taxon>Alveolata</taxon>
        <taxon>Dinophyceae</taxon>
        <taxon>Suessiales</taxon>
        <taxon>Symbiodiniaceae</taxon>
        <taxon>Durusdinium</taxon>
    </lineage>
</organism>
<comment type="caution">
    <text evidence="2">The sequence shown here is derived from an EMBL/GenBank/DDBJ whole genome shotgun (WGS) entry which is preliminary data.</text>
</comment>
<dbReference type="Proteomes" id="UP001642464">
    <property type="component" value="Unassembled WGS sequence"/>
</dbReference>
<proteinExistence type="predicted"/>
<gene>
    <name evidence="2" type="ORF">SCF082_LOCUS955</name>
</gene>
<name>A0ABP0HB10_9DINO</name>